<accession>A4C144</accession>
<dbReference type="RefSeq" id="WP_004570807.1">
    <property type="nucleotide sequence ID" value="NZ_CH724148.1"/>
</dbReference>
<sequence length="400" mass="47443">MSSFLNLDLDKNIKFNLLSKHIIFGLFWVIGISITIFRVDTYFLGFFEENLKWIGKNIMLTYFISLTIYFFYTKWYYFIALLFYPILLIFWFIPKTVLSIGKIYLLGNYIESIYSKLSNLKVFAFNFFFFLISLIILFSNQEIWARWIFICCISYFYLVFAFRFIKKSFKQPTIFCHNLESTFEALNSSRKSNNSVIINSLVIQKDDSKLGIELRRNKQIKRAIMTKYASELFASKLNSYQGKQAYIVSWIYGSFVFLVYSLIFFSLLNFQLHFIDANNFEYTGTHPQFDFFYYTLKTITFGDIEIIKPISIIARISEIFSFFIIGIFIMVIVVSIFLSMNQEKVKENIKLTTELIENENISLIEFLKTEYNVEIENALSEIKNIEYSLQNLKKNIDSIF</sequence>
<reference evidence="2 3" key="1">
    <citation type="submission" date="2006-02" db="EMBL/GenBank/DDBJ databases">
        <authorList>
            <person name="Murray A."/>
            <person name="Staley J."/>
            <person name="Ferriera S."/>
            <person name="Johnson J."/>
            <person name="Kravitz S."/>
            <person name="Halpern A."/>
            <person name="Remington K."/>
            <person name="Beeson K."/>
            <person name="Tran B."/>
            <person name="Rogers Y.-H."/>
            <person name="Friedman R."/>
            <person name="Venter J.C."/>
        </authorList>
    </citation>
    <scope>NUCLEOTIDE SEQUENCE [LARGE SCALE GENOMIC DNA]</scope>
    <source>
        <strain evidence="2 3">23-P</strain>
    </source>
</reference>
<feature type="transmembrane region" description="Helical" evidence="1">
    <location>
        <begin position="119"/>
        <end position="138"/>
    </location>
</feature>
<dbReference type="SUPFAM" id="SSF81324">
    <property type="entry name" value="Voltage-gated potassium channels"/>
    <property type="match status" value="1"/>
</dbReference>
<dbReference type="HOGENOM" id="CLU_688596_0_0_10"/>
<dbReference type="OrthoDB" id="1438215at2"/>
<evidence type="ECO:0000256" key="1">
    <source>
        <dbReference type="SAM" id="Phobius"/>
    </source>
</evidence>
<keyword evidence="1" id="KW-1133">Transmembrane helix</keyword>
<evidence type="ECO:0000313" key="2">
    <source>
        <dbReference type="EMBL" id="EAR11847.1"/>
    </source>
</evidence>
<dbReference type="Proteomes" id="UP000003053">
    <property type="component" value="Unassembled WGS sequence"/>
</dbReference>
<evidence type="ECO:0000313" key="3">
    <source>
        <dbReference type="Proteomes" id="UP000003053"/>
    </source>
</evidence>
<gene>
    <name evidence="2" type="ORF">PI23P_10957</name>
</gene>
<feature type="transmembrane region" description="Helical" evidence="1">
    <location>
        <begin position="53"/>
        <end position="72"/>
    </location>
</feature>
<dbReference type="AlphaFoldDB" id="A4C144"/>
<keyword evidence="3" id="KW-1185">Reference proteome</keyword>
<feature type="transmembrane region" description="Helical" evidence="1">
    <location>
        <begin position="319"/>
        <end position="340"/>
    </location>
</feature>
<name>A4C144_9FLAO</name>
<evidence type="ECO:0008006" key="4">
    <source>
        <dbReference type="Google" id="ProtNLM"/>
    </source>
</evidence>
<feature type="transmembrane region" description="Helical" evidence="1">
    <location>
        <begin position="78"/>
        <end position="98"/>
    </location>
</feature>
<keyword evidence="1" id="KW-0812">Transmembrane</keyword>
<feature type="transmembrane region" description="Helical" evidence="1">
    <location>
        <begin position="22"/>
        <end position="41"/>
    </location>
</feature>
<comment type="caution">
    <text evidence="2">The sequence shown here is derived from an EMBL/GenBank/DDBJ whole genome shotgun (WGS) entry which is preliminary data.</text>
</comment>
<keyword evidence="1" id="KW-0472">Membrane</keyword>
<proteinExistence type="predicted"/>
<feature type="transmembrane region" description="Helical" evidence="1">
    <location>
        <begin position="144"/>
        <end position="165"/>
    </location>
</feature>
<feature type="transmembrane region" description="Helical" evidence="1">
    <location>
        <begin position="245"/>
        <end position="268"/>
    </location>
</feature>
<organism evidence="2 3">
    <name type="scientific">Polaribacter irgensii 23-P</name>
    <dbReference type="NCBI Taxonomy" id="313594"/>
    <lineage>
        <taxon>Bacteria</taxon>
        <taxon>Pseudomonadati</taxon>
        <taxon>Bacteroidota</taxon>
        <taxon>Flavobacteriia</taxon>
        <taxon>Flavobacteriales</taxon>
        <taxon>Flavobacteriaceae</taxon>
    </lineage>
</organism>
<protein>
    <recommendedName>
        <fullName evidence="4">Potassium channel domain-containing protein</fullName>
    </recommendedName>
</protein>
<dbReference type="STRING" id="313594.PI23P_10957"/>
<dbReference type="EMBL" id="AAOG01000003">
    <property type="protein sequence ID" value="EAR11847.1"/>
    <property type="molecule type" value="Genomic_DNA"/>
</dbReference>